<dbReference type="HOGENOM" id="CLU_052397_0_0_1"/>
<proteinExistence type="predicted"/>
<dbReference type="Pfam" id="PF00651">
    <property type="entry name" value="BTB"/>
    <property type="match status" value="1"/>
</dbReference>
<sequence length="362" mass="41169">MKRIKFPPSISTVVMSDSLTPLSDPDPPVGASPPFDHAKADVILRSSDGIDFRVFKLFLSLASQFFETLFGLPQPAEGTSTDIEIKDGLHVIPVSEDSRTLDSLLRFCYPCTLAEDPTLEDFREVVDVLEAARKYSLDGIERAICKALFKPKILEVNSLRCFAIACRTRMQDECVLAAKYTLREPLVPKWFEEIELITSTEFLSLLTYHRKCSNALLMLNDDLSWIQIEYSQRNAIPWIVARNSSDNHCGCPLSSPARRLFGLCTAQWWEDFMNSTFLDLGDKPCADTIRSNVEKAIHTVRQRNCRSCSPTVPAAMREFGTLLMKKLEELTSEVSFPIIDTHVRCLIYRLYTRSSWTWSFDI</sequence>
<gene>
    <name evidence="2" type="ORF">PISMIDRAFT_619205</name>
</gene>
<dbReference type="SUPFAM" id="SSF54695">
    <property type="entry name" value="POZ domain"/>
    <property type="match status" value="1"/>
</dbReference>
<accession>A0A0C9Y4L6</accession>
<reference evidence="2 3" key="1">
    <citation type="submission" date="2014-04" db="EMBL/GenBank/DDBJ databases">
        <authorList>
            <consortium name="DOE Joint Genome Institute"/>
            <person name="Kuo A."/>
            <person name="Kohler A."/>
            <person name="Costa M.D."/>
            <person name="Nagy L.G."/>
            <person name="Floudas D."/>
            <person name="Copeland A."/>
            <person name="Barry K.W."/>
            <person name="Cichocki N."/>
            <person name="Veneault-Fourrey C."/>
            <person name="LaButti K."/>
            <person name="Lindquist E.A."/>
            <person name="Lipzen A."/>
            <person name="Lundell T."/>
            <person name="Morin E."/>
            <person name="Murat C."/>
            <person name="Sun H."/>
            <person name="Tunlid A."/>
            <person name="Henrissat B."/>
            <person name="Grigoriev I.V."/>
            <person name="Hibbett D.S."/>
            <person name="Martin F."/>
            <person name="Nordberg H.P."/>
            <person name="Cantor M.N."/>
            <person name="Hua S.X."/>
        </authorList>
    </citation>
    <scope>NUCLEOTIDE SEQUENCE [LARGE SCALE GENOMIC DNA]</scope>
    <source>
        <strain evidence="2 3">441</strain>
    </source>
</reference>
<dbReference type="EMBL" id="KN833780">
    <property type="protein sequence ID" value="KIK19645.1"/>
    <property type="molecule type" value="Genomic_DNA"/>
</dbReference>
<protein>
    <recommendedName>
        <fullName evidence="1">BTB domain-containing protein</fullName>
    </recommendedName>
</protein>
<evidence type="ECO:0000313" key="3">
    <source>
        <dbReference type="Proteomes" id="UP000054018"/>
    </source>
</evidence>
<name>A0A0C9Y4L6_9AGAM</name>
<dbReference type="STRING" id="765257.A0A0C9Y4L6"/>
<dbReference type="Gene3D" id="3.30.710.10">
    <property type="entry name" value="Potassium Channel Kv1.1, Chain A"/>
    <property type="match status" value="1"/>
</dbReference>
<dbReference type="SMART" id="SM00225">
    <property type="entry name" value="BTB"/>
    <property type="match status" value="1"/>
</dbReference>
<dbReference type="CDD" id="cd18186">
    <property type="entry name" value="BTB_POZ_ZBTB_KLHL-like"/>
    <property type="match status" value="1"/>
</dbReference>
<keyword evidence="3" id="KW-1185">Reference proteome</keyword>
<dbReference type="Proteomes" id="UP000054018">
    <property type="component" value="Unassembled WGS sequence"/>
</dbReference>
<dbReference type="AlphaFoldDB" id="A0A0C9Y4L6"/>
<dbReference type="PROSITE" id="PS50097">
    <property type="entry name" value="BTB"/>
    <property type="match status" value="1"/>
</dbReference>
<evidence type="ECO:0000313" key="2">
    <source>
        <dbReference type="EMBL" id="KIK19645.1"/>
    </source>
</evidence>
<dbReference type="InterPro" id="IPR011333">
    <property type="entry name" value="SKP1/BTB/POZ_sf"/>
</dbReference>
<dbReference type="OrthoDB" id="3164835at2759"/>
<organism evidence="2 3">
    <name type="scientific">Pisolithus microcarpus 441</name>
    <dbReference type="NCBI Taxonomy" id="765257"/>
    <lineage>
        <taxon>Eukaryota</taxon>
        <taxon>Fungi</taxon>
        <taxon>Dikarya</taxon>
        <taxon>Basidiomycota</taxon>
        <taxon>Agaricomycotina</taxon>
        <taxon>Agaricomycetes</taxon>
        <taxon>Agaricomycetidae</taxon>
        <taxon>Boletales</taxon>
        <taxon>Sclerodermatineae</taxon>
        <taxon>Pisolithaceae</taxon>
        <taxon>Pisolithus</taxon>
    </lineage>
</organism>
<reference evidence="3" key="2">
    <citation type="submission" date="2015-01" db="EMBL/GenBank/DDBJ databases">
        <title>Evolutionary Origins and Diversification of the Mycorrhizal Mutualists.</title>
        <authorList>
            <consortium name="DOE Joint Genome Institute"/>
            <consortium name="Mycorrhizal Genomics Consortium"/>
            <person name="Kohler A."/>
            <person name="Kuo A."/>
            <person name="Nagy L.G."/>
            <person name="Floudas D."/>
            <person name="Copeland A."/>
            <person name="Barry K.W."/>
            <person name="Cichocki N."/>
            <person name="Veneault-Fourrey C."/>
            <person name="LaButti K."/>
            <person name="Lindquist E.A."/>
            <person name="Lipzen A."/>
            <person name="Lundell T."/>
            <person name="Morin E."/>
            <person name="Murat C."/>
            <person name="Riley R."/>
            <person name="Ohm R."/>
            <person name="Sun H."/>
            <person name="Tunlid A."/>
            <person name="Henrissat B."/>
            <person name="Grigoriev I.V."/>
            <person name="Hibbett D.S."/>
            <person name="Martin F."/>
        </authorList>
    </citation>
    <scope>NUCLEOTIDE SEQUENCE [LARGE SCALE GENOMIC DNA]</scope>
    <source>
        <strain evidence="3">441</strain>
    </source>
</reference>
<dbReference type="InterPro" id="IPR000210">
    <property type="entry name" value="BTB/POZ_dom"/>
</dbReference>
<feature type="domain" description="BTB" evidence="1">
    <location>
        <begin position="40"/>
        <end position="117"/>
    </location>
</feature>
<evidence type="ECO:0000259" key="1">
    <source>
        <dbReference type="PROSITE" id="PS50097"/>
    </source>
</evidence>